<evidence type="ECO:0000256" key="2">
    <source>
        <dbReference type="ARBA" id="ARBA00007118"/>
    </source>
</evidence>
<feature type="domain" description="Nitroreductase" evidence="8">
    <location>
        <begin position="10"/>
        <end position="174"/>
    </location>
</feature>
<evidence type="ECO:0000256" key="3">
    <source>
        <dbReference type="ARBA" id="ARBA00022630"/>
    </source>
</evidence>
<dbReference type="InterPro" id="IPR026021">
    <property type="entry name" value="YdjA-like"/>
</dbReference>
<dbReference type="Proteomes" id="UP001596620">
    <property type="component" value="Unassembled WGS sequence"/>
</dbReference>
<dbReference type="SUPFAM" id="SSF55469">
    <property type="entry name" value="FMN-dependent nitroreductase-like"/>
    <property type="match status" value="1"/>
</dbReference>
<dbReference type="PANTHER" id="PTHR43821:SF1">
    <property type="entry name" value="NAD(P)H NITROREDUCTASE YDJA-RELATED"/>
    <property type="match status" value="1"/>
</dbReference>
<dbReference type="PANTHER" id="PTHR43821">
    <property type="entry name" value="NAD(P)H NITROREDUCTASE YDJA-RELATED"/>
    <property type="match status" value="1"/>
</dbReference>
<comment type="caution">
    <text evidence="9">The sequence shown here is derived from an EMBL/GenBank/DDBJ whole genome shotgun (WGS) entry which is preliminary data.</text>
</comment>
<protein>
    <submittedName>
        <fullName evidence="9">Nitroreductase</fullName>
    </submittedName>
</protein>
<evidence type="ECO:0000256" key="7">
    <source>
        <dbReference type="ARBA" id="ARBA00023027"/>
    </source>
</evidence>
<evidence type="ECO:0000313" key="9">
    <source>
        <dbReference type="EMBL" id="MFC7746145.1"/>
    </source>
</evidence>
<evidence type="ECO:0000259" key="8">
    <source>
        <dbReference type="Pfam" id="PF00881"/>
    </source>
</evidence>
<keyword evidence="5" id="KW-0521">NADP</keyword>
<reference evidence="10" key="1">
    <citation type="journal article" date="2019" name="Int. J. Syst. Evol. Microbiol.">
        <title>The Global Catalogue of Microorganisms (GCM) 10K type strain sequencing project: providing services to taxonomists for standard genome sequencing and annotation.</title>
        <authorList>
            <consortium name="The Broad Institute Genomics Platform"/>
            <consortium name="The Broad Institute Genome Sequencing Center for Infectious Disease"/>
            <person name="Wu L."/>
            <person name="Ma J."/>
        </authorList>
    </citation>
    <scope>NUCLEOTIDE SEQUENCE [LARGE SCALE GENOMIC DNA]</scope>
    <source>
        <strain evidence="10">JCM 30234</strain>
    </source>
</reference>
<evidence type="ECO:0000256" key="1">
    <source>
        <dbReference type="ARBA" id="ARBA00001917"/>
    </source>
</evidence>
<dbReference type="RefSeq" id="WP_382357627.1">
    <property type="nucleotide sequence ID" value="NZ_JBHTGR010000004.1"/>
</dbReference>
<dbReference type="InterPro" id="IPR000415">
    <property type="entry name" value="Nitroreductase-like"/>
</dbReference>
<comment type="cofactor">
    <cofactor evidence="1">
        <name>FMN</name>
        <dbReference type="ChEBI" id="CHEBI:58210"/>
    </cofactor>
</comment>
<keyword evidence="7" id="KW-0520">NAD</keyword>
<keyword evidence="3" id="KW-0285">Flavoprotein</keyword>
<sequence length="197" mass="22747">MIPINTLTAIQSRRSIPNFKNEDVQRNILQAIFTYGSYAPTHYMKEPWRIKLYEKKGTRKLVEAIIASYQHLGMLKSADADPAAQKMTDSMRRFLLKIPHHAVIYFPRETDPARYDEAYASVCTFIQNAQLAAWEYGVGMLWTNPPYMYDQAFYTDIGLDYKTDKIVAVMQIGYPAKIPLFKGRTPIADKMTFITEE</sequence>
<dbReference type="CDD" id="cd02135">
    <property type="entry name" value="YdjA-like"/>
    <property type="match status" value="1"/>
</dbReference>
<keyword evidence="10" id="KW-1185">Reference proteome</keyword>
<dbReference type="InterPro" id="IPR029479">
    <property type="entry name" value="Nitroreductase"/>
</dbReference>
<accession>A0ABW2USC0</accession>
<evidence type="ECO:0000313" key="10">
    <source>
        <dbReference type="Proteomes" id="UP001596620"/>
    </source>
</evidence>
<name>A0ABW2USC0_9BACI</name>
<evidence type="ECO:0000256" key="5">
    <source>
        <dbReference type="ARBA" id="ARBA00022857"/>
    </source>
</evidence>
<proteinExistence type="inferred from homology"/>
<dbReference type="Pfam" id="PF00881">
    <property type="entry name" value="Nitroreductase"/>
    <property type="match status" value="1"/>
</dbReference>
<keyword evidence="4" id="KW-0288">FMN</keyword>
<comment type="similarity">
    <text evidence="2">Belongs to the nitroreductase family.</text>
</comment>
<organism evidence="9 10">
    <name type="scientific">Lentibacillus kimchii</name>
    <dbReference type="NCBI Taxonomy" id="1542911"/>
    <lineage>
        <taxon>Bacteria</taxon>
        <taxon>Bacillati</taxon>
        <taxon>Bacillota</taxon>
        <taxon>Bacilli</taxon>
        <taxon>Bacillales</taxon>
        <taxon>Bacillaceae</taxon>
        <taxon>Lentibacillus</taxon>
    </lineage>
</organism>
<keyword evidence="6" id="KW-0560">Oxidoreductase</keyword>
<dbReference type="EMBL" id="JBHTGR010000004">
    <property type="protein sequence ID" value="MFC7746145.1"/>
    <property type="molecule type" value="Genomic_DNA"/>
</dbReference>
<dbReference type="Gene3D" id="3.40.109.10">
    <property type="entry name" value="NADH Oxidase"/>
    <property type="match status" value="1"/>
</dbReference>
<gene>
    <name evidence="9" type="ORF">ACFQU8_02680</name>
</gene>
<dbReference type="InterPro" id="IPR052530">
    <property type="entry name" value="NAD(P)H_nitroreductase"/>
</dbReference>
<evidence type="ECO:0000256" key="4">
    <source>
        <dbReference type="ARBA" id="ARBA00022643"/>
    </source>
</evidence>
<evidence type="ECO:0000256" key="6">
    <source>
        <dbReference type="ARBA" id="ARBA00023002"/>
    </source>
</evidence>